<dbReference type="Pfam" id="PF13545">
    <property type="entry name" value="HTH_Crp_2"/>
    <property type="match status" value="1"/>
</dbReference>
<dbReference type="InterPro" id="IPR036390">
    <property type="entry name" value="WH_DNA-bd_sf"/>
</dbReference>
<dbReference type="GO" id="GO:0006355">
    <property type="term" value="P:regulation of DNA-templated transcription"/>
    <property type="evidence" value="ECO:0007669"/>
    <property type="project" value="InterPro"/>
</dbReference>
<evidence type="ECO:0000256" key="3">
    <source>
        <dbReference type="ARBA" id="ARBA00023163"/>
    </source>
</evidence>
<dbReference type="InterPro" id="IPR018490">
    <property type="entry name" value="cNMP-bd_dom_sf"/>
</dbReference>
<evidence type="ECO:0000259" key="4">
    <source>
        <dbReference type="PROSITE" id="PS51063"/>
    </source>
</evidence>
<dbReference type="AlphaFoldDB" id="A0A7W6P420"/>
<keyword evidence="2" id="KW-0238">DNA-binding</keyword>
<dbReference type="GO" id="GO:0003677">
    <property type="term" value="F:DNA binding"/>
    <property type="evidence" value="ECO:0007669"/>
    <property type="project" value="UniProtKB-KW"/>
</dbReference>
<keyword evidence="1" id="KW-0805">Transcription regulation</keyword>
<dbReference type="CDD" id="cd00092">
    <property type="entry name" value="HTH_CRP"/>
    <property type="match status" value="1"/>
</dbReference>
<gene>
    <name evidence="5" type="ORF">GGQ66_003986</name>
</gene>
<evidence type="ECO:0000256" key="1">
    <source>
        <dbReference type="ARBA" id="ARBA00023015"/>
    </source>
</evidence>
<feature type="domain" description="HTH crp-type" evidence="4">
    <location>
        <begin position="134"/>
        <end position="212"/>
    </location>
</feature>
<evidence type="ECO:0000313" key="6">
    <source>
        <dbReference type="Proteomes" id="UP000584824"/>
    </source>
</evidence>
<evidence type="ECO:0000313" key="5">
    <source>
        <dbReference type="EMBL" id="MBB4105399.1"/>
    </source>
</evidence>
<sequence>MFHETLSGAQTSATPFKFALPHVAPAPPPATTLEARRSLALQGAFRAGNFRIRQGCIALHQSLADGRRQILDILGPGRLLGSDLMNALVCSAEPMTPTIIETLPAGPATDADVLLALRLMLKRAQAHAMLLGRKTAAEKVASALIDLAAQFAGAKRPRNERAITFRLYLTRADLADWLGLTLETVSRTLNAFKRGQVIDFRHADIITIKDTAALATLAAGELPRQMLAQDR</sequence>
<reference evidence="5 6" key="1">
    <citation type="submission" date="2020-08" db="EMBL/GenBank/DDBJ databases">
        <title>Genomic Encyclopedia of Type Strains, Phase IV (KMG-IV): sequencing the most valuable type-strain genomes for metagenomic binning, comparative biology and taxonomic classification.</title>
        <authorList>
            <person name="Goeker M."/>
        </authorList>
    </citation>
    <scope>NUCLEOTIDE SEQUENCE [LARGE SCALE GENOMIC DNA]</scope>
    <source>
        <strain evidence="5 6">DSM 26385</strain>
    </source>
</reference>
<name>A0A7W6P420_9HYPH</name>
<dbReference type="SMART" id="SM00419">
    <property type="entry name" value="HTH_CRP"/>
    <property type="match status" value="1"/>
</dbReference>
<dbReference type="EMBL" id="JACIDU010000020">
    <property type="protein sequence ID" value="MBB4105399.1"/>
    <property type="molecule type" value="Genomic_DNA"/>
</dbReference>
<evidence type="ECO:0000256" key="2">
    <source>
        <dbReference type="ARBA" id="ARBA00023125"/>
    </source>
</evidence>
<dbReference type="Proteomes" id="UP000584824">
    <property type="component" value="Unassembled WGS sequence"/>
</dbReference>
<proteinExistence type="predicted"/>
<dbReference type="PROSITE" id="PS51063">
    <property type="entry name" value="HTH_CRP_2"/>
    <property type="match status" value="1"/>
</dbReference>
<keyword evidence="6" id="KW-1185">Reference proteome</keyword>
<keyword evidence="3" id="KW-0804">Transcription</keyword>
<accession>A0A7W6P420</accession>
<dbReference type="InterPro" id="IPR012318">
    <property type="entry name" value="HTH_CRP"/>
</dbReference>
<organism evidence="5 6">
    <name type="scientific">Allorhizobium borbori</name>
    <dbReference type="NCBI Taxonomy" id="485907"/>
    <lineage>
        <taxon>Bacteria</taxon>
        <taxon>Pseudomonadati</taxon>
        <taxon>Pseudomonadota</taxon>
        <taxon>Alphaproteobacteria</taxon>
        <taxon>Hyphomicrobiales</taxon>
        <taxon>Rhizobiaceae</taxon>
        <taxon>Rhizobium/Agrobacterium group</taxon>
        <taxon>Allorhizobium</taxon>
    </lineage>
</organism>
<dbReference type="SUPFAM" id="SSF51206">
    <property type="entry name" value="cAMP-binding domain-like"/>
    <property type="match status" value="1"/>
</dbReference>
<dbReference type="RefSeq" id="WP_183794845.1">
    <property type="nucleotide sequence ID" value="NZ_JACIDU010000020.1"/>
</dbReference>
<dbReference type="Gene3D" id="2.60.120.10">
    <property type="entry name" value="Jelly Rolls"/>
    <property type="match status" value="1"/>
</dbReference>
<comment type="caution">
    <text evidence="5">The sequence shown here is derived from an EMBL/GenBank/DDBJ whole genome shotgun (WGS) entry which is preliminary data.</text>
</comment>
<dbReference type="SUPFAM" id="SSF46785">
    <property type="entry name" value="Winged helix' DNA-binding domain"/>
    <property type="match status" value="1"/>
</dbReference>
<dbReference type="InterPro" id="IPR036388">
    <property type="entry name" value="WH-like_DNA-bd_sf"/>
</dbReference>
<protein>
    <submittedName>
        <fullName evidence="5">CRP/FNR family transcriptional regulator</fullName>
    </submittedName>
</protein>
<dbReference type="InterPro" id="IPR014710">
    <property type="entry name" value="RmlC-like_jellyroll"/>
</dbReference>
<dbReference type="PRINTS" id="PR00034">
    <property type="entry name" value="HTHCRP"/>
</dbReference>
<dbReference type="Gene3D" id="1.10.10.10">
    <property type="entry name" value="Winged helix-like DNA-binding domain superfamily/Winged helix DNA-binding domain"/>
    <property type="match status" value="1"/>
</dbReference>